<dbReference type="EMBL" id="CAWUFR010001319">
    <property type="protein sequence ID" value="CAK6983470.1"/>
    <property type="molecule type" value="Genomic_DNA"/>
</dbReference>
<dbReference type="AlphaFoldDB" id="A0AAV1QJD6"/>
<dbReference type="InterPro" id="IPR006703">
    <property type="entry name" value="G_AIG1"/>
</dbReference>
<comment type="similarity">
    <text evidence="1">Belongs to the TRAFAC class TrmE-Era-EngA-EngB-Septin-like GTPase superfamily. AIG1/Toc34/Toc159-like paraseptin GTPase family. IAN subfamily.</text>
</comment>
<keyword evidence="4" id="KW-0472">Membrane</keyword>
<name>A0AAV1QJD6_SCOSC</name>
<sequence>MDETTTRRIVLLGKTGAGKSSLANTIFGENVFKVNNTFNSETKECQAKTRSVNGRRITLIDTPGLFDTDKDEEELRTDILRCITECAPGPHAFLIVLKVERFTVQEKAVIEKICEYFSEEAFKYVTIVFTHGDQLEKGQKIEDIISDNQCMSDLVQKCSNQCHVIDNKYWKNNQQDEYRSNQFQVEQLLNTIDMMVMENNGSYYTNEMLQKVEREIHQEEEKIRLLPEKMSDQEIREQAKVSVLKKLLIRLAGTATGALLGALLGVVVMVGAVAAAINESSEPITLKQAAAKTLKVGAGGTIGVSGGIIGAVVAGVPIGAIGTGIGGTILPVAISIGGAVKGGVTGYHAADGAASPKEAVKRAAAAVRDEAQSCLDKANDVCDSLWQKKSKHSPK</sequence>
<dbReference type="InterPro" id="IPR045058">
    <property type="entry name" value="GIMA/IAN/Toc"/>
</dbReference>
<evidence type="ECO:0000256" key="3">
    <source>
        <dbReference type="ARBA" id="ARBA00023134"/>
    </source>
</evidence>
<feature type="domain" description="AIG1-type G" evidence="5">
    <location>
        <begin position="4"/>
        <end position="213"/>
    </location>
</feature>
<reference evidence="6 7" key="1">
    <citation type="submission" date="2024-01" db="EMBL/GenBank/DDBJ databases">
        <authorList>
            <person name="Alioto T."/>
            <person name="Alioto T."/>
            <person name="Gomez Garrido J."/>
        </authorList>
    </citation>
    <scope>NUCLEOTIDE SEQUENCE [LARGE SCALE GENOMIC DNA]</scope>
</reference>
<accession>A0AAV1QJD6</accession>
<evidence type="ECO:0000256" key="4">
    <source>
        <dbReference type="SAM" id="Phobius"/>
    </source>
</evidence>
<dbReference type="PROSITE" id="PS51720">
    <property type="entry name" value="G_AIG1"/>
    <property type="match status" value="1"/>
</dbReference>
<dbReference type="CDD" id="cd01852">
    <property type="entry name" value="AIG1"/>
    <property type="match status" value="1"/>
</dbReference>
<evidence type="ECO:0000256" key="1">
    <source>
        <dbReference type="ARBA" id="ARBA00008535"/>
    </source>
</evidence>
<keyword evidence="4" id="KW-0812">Transmembrane</keyword>
<dbReference type="Gene3D" id="3.40.50.300">
    <property type="entry name" value="P-loop containing nucleotide triphosphate hydrolases"/>
    <property type="match status" value="1"/>
</dbReference>
<dbReference type="GO" id="GO:0005525">
    <property type="term" value="F:GTP binding"/>
    <property type="evidence" value="ECO:0007669"/>
    <property type="project" value="UniProtKB-KW"/>
</dbReference>
<gene>
    <name evidence="6" type="ORF">FSCOSCO3_A013390</name>
</gene>
<protein>
    <submittedName>
        <fullName evidence="6">GTPase IMAP family member 7-like isoform X1</fullName>
    </submittedName>
</protein>
<keyword evidence="4" id="KW-1133">Transmembrane helix</keyword>
<comment type="caution">
    <text evidence="6">The sequence shown here is derived from an EMBL/GenBank/DDBJ whole genome shotgun (WGS) entry which is preliminary data.</text>
</comment>
<dbReference type="Proteomes" id="UP001314229">
    <property type="component" value="Unassembled WGS sequence"/>
</dbReference>
<feature type="transmembrane region" description="Helical" evidence="4">
    <location>
        <begin position="247"/>
        <end position="277"/>
    </location>
</feature>
<dbReference type="PANTHER" id="PTHR10903:SF62">
    <property type="entry name" value="GTPASE IMAP FAMILY MEMBER 4-LIKE-RELATED"/>
    <property type="match status" value="1"/>
</dbReference>
<keyword evidence="2" id="KW-0547">Nucleotide-binding</keyword>
<evidence type="ECO:0000313" key="6">
    <source>
        <dbReference type="EMBL" id="CAK6983470.1"/>
    </source>
</evidence>
<dbReference type="FunFam" id="3.40.50.300:FF:000366">
    <property type="entry name" value="GTPase, IMAP family member 2"/>
    <property type="match status" value="1"/>
</dbReference>
<dbReference type="PANTHER" id="PTHR10903">
    <property type="entry name" value="GTPASE, IMAP FAMILY MEMBER-RELATED"/>
    <property type="match status" value="1"/>
</dbReference>
<organism evidence="6 7">
    <name type="scientific">Scomber scombrus</name>
    <name type="common">Atlantic mackerel</name>
    <name type="synonym">Scomber vernalis</name>
    <dbReference type="NCBI Taxonomy" id="13677"/>
    <lineage>
        <taxon>Eukaryota</taxon>
        <taxon>Metazoa</taxon>
        <taxon>Chordata</taxon>
        <taxon>Craniata</taxon>
        <taxon>Vertebrata</taxon>
        <taxon>Euteleostomi</taxon>
        <taxon>Actinopterygii</taxon>
        <taxon>Neopterygii</taxon>
        <taxon>Teleostei</taxon>
        <taxon>Neoteleostei</taxon>
        <taxon>Acanthomorphata</taxon>
        <taxon>Pelagiaria</taxon>
        <taxon>Scombriformes</taxon>
        <taxon>Scombridae</taxon>
        <taxon>Scomber</taxon>
    </lineage>
</organism>
<dbReference type="SUPFAM" id="SSF52540">
    <property type="entry name" value="P-loop containing nucleoside triphosphate hydrolases"/>
    <property type="match status" value="1"/>
</dbReference>
<dbReference type="InterPro" id="IPR027417">
    <property type="entry name" value="P-loop_NTPase"/>
</dbReference>
<evidence type="ECO:0000313" key="7">
    <source>
        <dbReference type="Proteomes" id="UP001314229"/>
    </source>
</evidence>
<evidence type="ECO:0000259" key="5">
    <source>
        <dbReference type="PROSITE" id="PS51720"/>
    </source>
</evidence>
<evidence type="ECO:0000256" key="2">
    <source>
        <dbReference type="ARBA" id="ARBA00022741"/>
    </source>
</evidence>
<proteinExistence type="inferred from homology"/>
<dbReference type="Pfam" id="PF04548">
    <property type="entry name" value="AIG1"/>
    <property type="match status" value="1"/>
</dbReference>
<keyword evidence="7" id="KW-1185">Reference proteome</keyword>
<keyword evidence="3" id="KW-0342">GTP-binding</keyword>